<sequence>MCSDVVIRAEGLGKCFRIYDKPRDRLMQAVRGRLARLGGGPAPRLYREHWALRDISFEIRKGECIGFLGRNGSGKSTLLQIICGTLAETNGAVNVEGRIAALLELGAGFNVEFSGRENVYLNAAILGLSRAEIDAVFPQIEAFAEIGDFIDQPVKTYSSGMFVRLAFSVAVHVHPQLLVVDEALAVGDARFQSKCLDRIKALKADGATILFVSHDVGAVRTLCDRAIWLDKGEKRLEGDVLSVTAAYMKFLFDDEEPEAGPAGGNKAAPPRHKQAIAHWGEAQGSILETTLVDGAGEAMSVVQGGEDFTVRIRCSLPSDVDVTSVSIAWSIKNLAGSDLIVATTWDNGFRFEPGMDGEVLAEFRLNNHLAPGSYMLAVALEDKASATVRYLEYIEGSLYFSSIWPGTVHGMFVPHVKQAISINSQIVATL</sequence>
<dbReference type="InterPro" id="IPR027417">
    <property type="entry name" value="P-loop_NTPase"/>
</dbReference>
<accession>A0A4Q7S6K0</accession>
<keyword evidence="6 8" id="KW-0067">ATP-binding</keyword>
<dbReference type="InterPro" id="IPR015860">
    <property type="entry name" value="ABC_transpr_TagH-like"/>
</dbReference>
<dbReference type="SMART" id="SM00382">
    <property type="entry name" value="AAA"/>
    <property type="match status" value="1"/>
</dbReference>
<evidence type="ECO:0000256" key="2">
    <source>
        <dbReference type="ARBA" id="ARBA00022448"/>
    </source>
</evidence>
<name>A0A4Q7S6K0_9BURK</name>
<evidence type="ECO:0000256" key="1">
    <source>
        <dbReference type="ARBA" id="ARBA00005417"/>
    </source>
</evidence>
<proteinExistence type="inferred from homology"/>
<dbReference type="GO" id="GO:0016020">
    <property type="term" value="C:membrane"/>
    <property type="evidence" value="ECO:0007669"/>
    <property type="project" value="InterPro"/>
</dbReference>
<keyword evidence="4" id="KW-0472">Membrane</keyword>
<keyword evidence="2" id="KW-0813">Transport</keyword>
<evidence type="ECO:0000256" key="4">
    <source>
        <dbReference type="ARBA" id="ARBA00022519"/>
    </source>
</evidence>
<dbReference type="EMBL" id="SGXM01000001">
    <property type="protein sequence ID" value="RZT41338.1"/>
    <property type="molecule type" value="Genomic_DNA"/>
</dbReference>
<dbReference type="CDD" id="cd10147">
    <property type="entry name" value="Wzt_C-like"/>
    <property type="match status" value="1"/>
</dbReference>
<gene>
    <name evidence="8" type="ORF">EV147_0325</name>
</gene>
<evidence type="ECO:0000313" key="8">
    <source>
        <dbReference type="EMBL" id="RZT41338.1"/>
    </source>
</evidence>
<evidence type="ECO:0000256" key="5">
    <source>
        <dbReference type="ARBA" id="ARBA00022741"/>
    </source>
</evidence>
<dbReference type="Proteomes" id="UP000291078">
    <property type="component" value="Unassembled WGS sequence"/>
</dbReference>
<comment type="similarity">
    <text evidence="1">Belongs to the ABC transporter superfamily.</text>
</comment>
<keyword evidence="3" id="KW-1003">Cell membrane</keyword>
<dbReference type="GO" id="GO:0005524">
    <property type="term" value="F:ATP binding"/>
    <property type="evidence" value="ECO:0007669"/>
    <property type="project" value="UniProtKB-KW"/>
</dbReference>
<dbReference type="Pfam" id="PF00005">
    <property type="entry name" value="ABC_tran"/>
    <property type="match status" value="1"/>
</dbReference>
<evidence type="ECO:0000256" key="3">
    <source>
        <dbReference type="ARBA" id="ARBA00022475"/>
    </source>
</evidence>
<dbReference type="Gene3D" id="2.70.50.60">
    <property type="entry name" value="abc- transporter (atp binding component) like domain"/>
    <property type="match status" value="1"/>
</dbReference>
<comment type="caution">
    <text evidence="8">The sequence shown here is derived from an EMBL/GenBank/DDBJ whole genome shotgun (WGS) entry which is preliminary data.</text>
</comment>
<dbReference type="PANTHER" id="PTHR46743:SF2">
    <property type="entry name" value="TEICHOIC ACIDS EXPORT ATP-BINDING PROTEIN TAGH"/>
    <property type="match status" value="1"/>
</dbReference>
<dbReference type="InterPro" id="IPR050683">
    <property type="entry name" value="Bact_Polysacc_Export_ATP-bd"/>
</dbReference>
<dbReference type="CDD" id="cd03220">
    <property type="entry name" value="ABC_KpsT_Wzt"/>
    <property type="match status" value="1"/>
</dbReference>
<dbReference type="InterPro" id="IPR017871">
    <property type="entry name" value="ABC_transporter-like_CS"/>
</dbReference>
<dbReference type="GO" id="GO:0016887">
    <property type="term" value="F:ATP hydrolysis activity"/>
    <property type="evidence" value="ECO:0007669"/>
    <property type="project" value="InterPro"/>
</dbReference>
<dbReference type="OrthoDB" id="9778870at2"/>
<dbReference type="AlphaFoldDB" id="A0A4Q7S6K0"/>
<dbReference type="Gene3D" id="3.40.50.300">
    <property type="entry name" value="P-loop containing nucleotide triphosphate hydrolases"/>
    <property type="match status" value="1"/>
</dbReference>
<keyword evidence="9" id="KW-1185">Reference proteome</keyword>
<dbReference type="InterPro" id="IPR003593">
    <property type="entry name" value="AAA+_ATPase"/>
</dbReference>
<keyword evidence="4" id="KW-0997">Cell inner membrane</keyword>
<dbReference type="GO" id="GO:0140359">
    <property type="term" value="F:ABC-type transporter activity"/>
    <property type="evidence" value="ECO:0007669"/>
    <property type="project" value="InterPro"/>
</dbReference>
<dbReference type="SUPFAM" id="SSF52540">
    <property type="entry name" value="P-loop containing nucleoside triphosphate hydrolases"/>
    <property type="match status" value="1"/>
</dbReference>
<evidence type="ECO:0000313" key="9">
    <source>
        <dbReference type="Proteomes" id="UP000291078"/>
    </source>
</evidence>
<protein>
    <submittedName>
        <fullName evidence="8">Lipopolysaccharide transport system ATP-binding protein</fullName>
    </submittedName>
</protein>
<evidence type="ECO:0000256" key="6">
    <source>
        <dbReference type="ARBA" id="ARBA00022840"/>
    </source>
</evidence>
<dbReference type="Pfam" id="PF14524">
    <property type="entry name" value="Wzt_C"/>
    <property type="match status" value="1"/>
</dbReference>
<reference evidence="8 9" key="1">
    <citation type="journal article" date="2015" name="Stand. Genomic Sci.">
        <title>Genomic Encyclopedia of Bacterial and Archaeal Type Strains, Phase III: the genomes of soil and plant-associated and newly described type strains.</title>
        <authorList>
            <person name="Whitman W.B."/>
            <person name="Woyke T."/>
            <person name="Klenk H.P."/>
            <person name="Zhou Y."/>
            <person name="Lilburn T.G."/>
            <person name="Beck B.J."/>
            <person name="De Vos P."/>
            <person name="Vandamme P."/>
            <person name="Eisen J.A."/>
            <person name="Garrity G."/>
            <person name="Hugenholtz P."/>
            <person name="Kyrpides N.C."/>
        </authorList>
    </citation>
    <scope>NUCLEOTIDE SEQUENCE [LARGE SCALE GENOMIC DNA]</scope>
    <source>
        <strain evidence="8 9">ASC-9842</strain>
    </source>
</reference>
<dbReference type="PROSITE" id="PS00211">
    <property type="entry name" value="ABC_TRANSPORTER_1"/>
    <property type="match status" value="1"/>
</dbReference>
<dbReference type="InterPro" id="IPR029439">
    <property type="entry name" value="Wzt_C"/>
</dbReference>
<feature type="domain" description="ABC transporter" evidence="7">
    <location>
        <begin position="32"/>
        <end position="256"/>
    </location>
</feature>
<organism evidence="8 9">
    <name type="scientific">Cupriavidus agavae</name>
    <dbReference type="NCBI Taxonomy" id="1001822"/>
    <lineage>
        <taxon>Bacteria</taxon>
        <taxon>Pseudomonadati</taxon>
        <taxon>Pseudomonadota</taxon>
        <taxon>Betaproteobacteria</taxon>
        <taxon>Burkholderiales</taxon>
        <taxon>Burkholderiaceae</taxon>
        <taxon>Cupriavidus</taxon>
    </lineage>
</organism>
<keyword evidence="5" id="KW-0547">Nucleotide-binding</keyword>
<evidence type="ECO:0000259" key="7">
    <source>
        <dbReference type="PROSITE" id="PS50893"/>
    </source>
</evidence>
<dbReference type="InterPro" id="IPR003439">
    <property type="entry name" value="ABC_transporter-like_ATP-bd"/>
</dbReference>
<dbReference type="PANTHER" id="PTHR46743">
    <property type="entry name" value="TEICHOIC ACIDS EXPORT ATP-BINDING PROTEIN TAGH"/>
    <property type="match status" value="1"/>
</dbReference>
<dbReference type="PROSITE" id="PS50893">
    <property type="entry name" value="ABC_TRANSPORTER_2"/>
    <property type="match status" value="1"/>
</dbReference>